<evidence type="ECO:0000313" key="13">
    <source>
        <dbReference type="Proteomes" id="UP000494206"/>
    </source>
</evidence>
<dbReference type="OrthoDB" id="1681166at2759"/>
<dbReference type="PANTHER" id="PTHR11210">
    <property type="entry name" value="RING BOX"/>
    <property type="match status" value="1"/>
</dbReference>
<evidence type="ECO:0000256" key="2">
    <source>
        <dbReference type="ARBA" id="ARBA00013928"/>
    </source>
</evidence>
<name>A0A8S1F275_9PELO</name>
<dbReference type="SMART" id="SM00184">
    <property type="entry name" value="RING"/>
    <property type="match status" value="1"/>
</dbReference>
<dbReference type="EMBL" id="CADEPM010000005">
    <property type="protein sequence ID" value="CAB3406897.1"/>
    <property type="molecule type" value="Genomic_DNA"/>
</dbReference>
<evidence type="ECO:0000256" key="1">
    <source>
        <dbReference type="ARBA" id="ARBA00009273"/>
    </source>
</evidence>
<dbReference type="Proteomes" id="UP000494206">
    <property type="component" value="Unassembled WGS sequence"/>
</dbReference>
<sequence>MSDTHIDVGVYEPMTIFQQPEPTNSNGSAPVKLPTKTRLNVTVKKLHVTAAWKWNEGGEDTCGICRMEFEAACTNCKFPGDDCPLVLGMCRHAFHRHCIDKWTSAPTNTPRAQCPLCRQDWVMIVRRSEQ</sequence>
<dbReference type="GO" id="GO:0008270">
    <property type="term" value="F:zinc ion binding"/>
    <property type="evidence" value="ECO:0007669"/>
    <property type="project" value="UniProtKB-KW"/>
</dbReference>
<dbReference type="Gene3D" id="3.30.40.10">
    <property type="entry name" value="Zinc/RING finger domain, C3HC4 (zinc finger)"/>
    <property type="match status" value="1"/>
</dbReference>
<evidence type="ECO:0000256" key="10">
    <source>
        <dbReference type="PROSITE-ProRule" id="PRU00175"/>
    </source>
</evidence>
<dbReference type="AlphaFoldDB" id="A0A8S1F275"/>
<dbReference type="InterPro" id="IPR024991">
    <property type="entry name" value="RING-H2_APC11"/>
</dbReference>
<evidence type="ECO:0000256" key="8">
    <source>
        <dbReference type="ARBA" id="ARBA00022833"/>
    </source>
</evidence>
<dbReference type="InterPro" id="IPR051031">
    <property type="entry name" value="RING-box_E3_Ubiquitin_Ligase"/>
</dbReference>
<dbReference type="InterPro" id="IPR013083">
    <property type="entry name" value="Znf_RING/FYVE/PHD"/>
</dbReference>
<keyword evidence="13" id="KW-1185">Reference proteome</keyword>
<keyword evidence="4" id="KW-0479">Metal-binding</keyword>
<accession>A0A8S1F275</accession>
<evidence type="ECO:0000256" key="5">
    <source>
        <dbReference type="ARBA" id="ARBA00022771"/>
    </source>
</evidence>
<protein>
    <recommendedName>
        <fullName evidence="2">Anaphase-promoting complex subunit 11</fullName>
    </recommendedName>
</protein>
<dbReference type="CDD" id="cd16456">
    <property type="entry name" value="RING-H2_APC11"/>
    <property type="match status" value="1"/>
</dbReference>
<reference evidence="12 13" key="1">
    <citation type="submission" date="2020-04" db="EMBL/GenBank/DDBJ databases">
        <authorList>
            <person name="Laetsch R D."/>
            <person name="Stevens L."/>
            <person name="Kumar S."/>
            <person name="Blaxter L. M."/>
        </authorList>
    </citation>
    <scope>NUCLEOTIDE SEQUENCE [LARGE SCALE GENOMIC DNA]</scope>
</reference>
<keyword evidence="8" id="KW-0862">Zinc</keyword>
<dbReference type="PROSITE" id="PS50089">
    <property type="entry name" value="ZF_RING_2"/>
    <property type="match status" value="1"/>
</dbReference>
<keyword evidence="9" id="KW-0131">Cell cycle</keyword>
<dbReference type="InterPro" id="IPR001841">
    <property type="entry name" value="Znf_RING"/>
</dbReference>
<evidence type="ECO:0000256" key="3">
    <source>
        <dbReference type="ARBA" id="ARBA00022618"/>
    </source>
</evidence>
<dbReference type="FunFam" id="3.30.40.10:FF:000460">
    <property type="entry name" value="Anaphase promoting complex subunit 11"/>
    <property type="match status" value="1"/>
</dbReference>
<feature type="domain" description="RING-type" evidence="11">
    <location>
        <begin position="73"/>
        <end position="118"/>
    </location>
</feature>
<comment type="similarity">
    <text evidence="1">Belongs to the RING-box family.</text>
</comment>
<gene>
    <name evidence="12" type="ORF">CBOVIS_LOCUS8904</name>
</gene>
<evidence type="ECO:0000259" key="11">
    <source>
        <dbReference type="PROSITE" id="PS50089"/>
    </source>
</evidence>
<comment type="caution">
    <text evidence="12">The sequence shown here is derived from an EMBL/GenBank/DDBJ whole genome shotgun (WGS) entry which is preliminary data.</text>
</comment>
<organism evidence="12 13">
    <name type="scientific">Caenorhabditis bovis</name>
    <dbReference type="NCBI Taxonomy" id="2654633"/>
    <lineage>
        <taxon>Eukaryota</taxon>
        <taxon>Metazoa</taxon>
        <taxon>Ecdysozoa</taxon>
        <taxon>Nematoda</taxon>
        <taxon>Chromadorea</taxon>
        <taxon>Rhabditida</taxon>
        <taxon>Rhabditina</taxon>
        <taxon>Rhabditomorpha</taxon>
        <taxon>Rhabditoidea</taxon>
        <taxon>Rhabditidae</taxon>
        <taxon>Peloderinae</taxon>
        <taxon>Caenorhabditis</taxon>
    </lineage>
</organism>
<keyword evidence="5 10" id="KW-0863">Zinc-finger</keyword>
<evidence type="ECO:0000313" key="12">
    <source>
        <dbReference type="EMBL" id="CAB3406897.1"/>
    </source>
</evidence>
<dbReference type="Pfam" id="PF12861">
    <property type="entry name" value="zf-ANAPC11"/>
    <property type="match status" value="1"/>
</dbReference>
<dbReference type="SUPFAM" id="SSF57850">
    <property type="entry name" value="RING/U-box"/>
    <property type="match status" value="1"/>
</dbReference>
<dbReference type="GO" id="GO:0097602">
    <property type="term" value="F:cullin family protein binding"/>
    <property type="evidence" value="ECO:0007669"/>
    <property type="project" value="InterPro"/>
</dbReference>
<proteinExistence type="inferred from homology"/>
<dbReference type="GO" id="GO:0031145">
    <property type="term" value="P:anaphase-promoting complex-dependent catabolic process"/>
    <property type="evidence" value="ECO:0007669"/>
    <property type="project" value="InterPro"/>
</dbReference>
<evidence type="ECO:0000256" key="9">
    <source>
        <dbReference type="ARBA" id="ARBA00023306"/>
    </source>
</evidence>
<dbReference type="GO" id="GO:0051301">
    <property type="term" value="P:cell division"/>
    <property type="evidence" value="ECO:0007669"/>
    <property type="project" value="UniProtKB-KW"/>
</dbReference>
<keyword evidence="6" id="KW-0498">Mitosis</keyword>
<dbReference type="GO" id="GO:0061630">
    <property type="term" value="F:ubiquitin protein ligase activity"/>
    <property type="evidence" value="ECO:0007669"/>
    <property type="project" value="InterPro"/>
</dbReference>
<dbReference type="GO" id="GO:0005680">
    <property type="term" value="C:anaphase-promoting complex"/>
    <property type="evidence" value="ECO:0007669"/>
    <property type="project" value="InterPro"/>
</dbReference>
<evidence type="ECO:0000256" key="6">
    <source>
        <dbReference type="ARBA" id="ARBA00022776"/>
    </source>
</evidence>
<keyword evidence="7" id="KW-0833">Ubl conjugation pathway</keyword>
<keyword evidence="3" id="KW-0132">Cell division</keyword>
<evidence type="ECO:0000256" key="4">
    <source>
        <dbReference type="ARBA" id="ARBA00022723"/>
    </source>
</evidence>
<evidence type="ECO:0000256" key="7">
    <source>
        <dbReference type="ARBA" id="ARBA00022786"/>
    </source>
</evidence>